<dbReference type="Proteomes" id="UP001374535">
    <property type="component" value="Chromosome 11"/>
</dbReference>
<evidence type="ECO:0000313" key="1">
    <source>
        <dbReference type="EMBL" id="WVY91522.1"/>
    </source>
</evidence>
<gene>
    <name evidence="1" type="ORF">V8G54_037036</name>
</gene>
<accession>A0AAQ3MI31</accession>
<evidence type="ECO:0000313" key="2">
    <source>
        <dbReference type="Proteomes" id="UP001374535"/>
    </source>
</evidence>
<organism evidence="1 2">
    <name type="scientific">Vigna mungo</name>
    <name type="common">Black gram</name>
    <name type="synonym">Phaseolus mungo</name>
    <dbReference type="NCBI Taxonomy" id="3915"/>
    <lineage>
        <taxon>Eukaryota</taxon>
        <taxon>Viridiplantae</taxon>
        <taxon>Streptophyta</taxon>
        <taxon>Embryophyta</taxon>
        <taxon>Tracheophyta</taxon>
        <taxon>Spermatophyta</taxon>
        <taxon>Magnoliopsida</taxon>
        <taxon>eudicotyledons</taxon>
        <taxon>Gunneridae</taxon>
        <taxon>Pentapetalae</taxon>
        <taxon>rosids</taxon>
        <taxon>fabids</taxon>
        <taxon>Fabales</taxon>
        <taxon>Fabaceae</taxon>
        <taxon>Papilionoideae</taxon>
        <taxon>50 kb inversion clade</taxon>
        <taxon>NPAAA clade</taxon>
        <taxon>indigoferoid/millettioid clade</taxon>
        <taxon>Phaseoleae</taxon>
        <taxon>Vigna</taxon>
    </lineage>
</organism>
<protein>
    <submittedName>
        <fullName evidence="1">Uncharacterized protein</fullName>
    </submittedName>
</protein>
<proteinExistence type="predicted"/>
<reference evidence="1 2" key="1">
    <citation type="journal article" date="2023" name="Life. Sci Alliance">
        <title>Evolutionary insights into 3D genome organization and epigenetic landscape of Vigna mungo.</title>
        <authorList>
            <person name="Junaid A."/>
            <person name="Singh B."/>
            <person name="Bhatia S."/>
        </authorList>
    </citation>
    <scope>NUCLEOTIDE SEQUENCE [LARGE SCALE GENOMIC DNA]</scope>
    <source>
        <strain evidence="1">Urdbean</strain>
    </source>
</reference>
<dbReference type="EMBL" id="CP144690">
    <property type="protein sequence ID" value="WVY91522.1"/>
    <property type="molecule type" value="Genomic_DNA"/>
</dbReference>
<dbReference type="AlphaFoldDB" id="A0AAQ3MI31"/>
<sequence length="112" mass="12857">MIKSLTSVYVMFEFRLIRAAEHLGLQIVNRSAHTVARQLHTRSHACFSVRSVVRNVYAFLLVHTATNKFALATTPGRPRKEDPNALKPFKPSFQDSTFCSYMNIFICITLYF</sequence>
<keyword evidence="2" id="KW-1185">Reference proteome</keyword>
<name>A0AAQ3MI31_VIGMU</name>